<dbReference type="Gene3D" id="3.20.20.10">
    <property type="entry name" value="Alanine racemase"/>
    <property type="match status" value="1"/>
</dbReference>
<organism evidence="8">
    <name type="scientific">Candidatus Kentrum sp. FM</name>
    <dbReference type="NCBI Taxonomy" id="2126340"/>
    <lineage>
        <taxon>Bacteria</taxon>
        <taxon>Pseudomonadati</taxon>
        <taxon>Pseudomonadota</taxon>
        <taxon>Gammaproteobacteria</taxon>
        <taxon>Candidatus Kentrum</taxon>
    </lineage>
</organism>
<dbReference type="InterPro" id="IPR001608">
    <property type="entry name" value="Ala_racemase_N"/>
</dbReference>
<dbReference type="EMBL" id="CAADFA010000059">
    <property type="protein sequence ID" value="VFJ48418.1"/>
    <property type="molecule type" value="Genomic_DNA"/>
</dbReference>
<dbReference type="CDD" id="cd00635">
    <property type="entry name" value="PLPDE_III_YBL036c_like"/>
    <property type="match status" value="1"/>
</dbReference>
<dbReference type="PIRSF" id="PIRSF004848">
    <property type="entry name" value="YBL036c_PLPDEIII"/>
    <property type="match status" value="1"/>
</dbReference>
<evidence type="ECO:0000313" key="7">
    <source>
        <dbReference type="EMBL" id="VFJ50147.1"/>
    </source>
</evidence>
<reference evidence="8" key="1">
    <citation type="submission" date="2019-02" db="EMBL/GenBank/DDBJ databases">
        <authorList>
            <person name="Gruber-Vodicka R. H."/>
            <person name="Seah K. B. B."/>
        </authorList>
    </citation>
    <scope>NUCLEOTIDE SEQUENCE</scope>
    <source>
        <strain evidence="7">BECK_BZ163</strain>
        <strain evidence="8">BECK_BZ164</strain>
        <strain evidence="6">BECK_BZ165</strain>
    </source>
</reference>
<dbReference type="PANTHER" id="PTHR10146">
    <property type="entry name" value="PROLINE SYNTHETASE CO-TRANSCRIBED BACTERIAL HOMOLOG PROTEIN"/>
    <property type="match status" value="1"/>
</dbReference>
<dbReference type="EMBL" id="CAADEZ010000080">
    <property type="protein sequence ID" value="VFJ50147.1"/>
    <property type="molecule type" value="Genomic_DNA"/>
</dbReference>
<protein>
    <recommendedName>
        <fullName evidence="2">Pyridoxal phosphate homeostasis protein</fullName>
        <shortName evidence="2">PLP homeostasis protein</shortName>
    </recommendedName>
</protein>
<dbReference type="HAMAP" id="MF_02087">
    <property type="entry name" value="PLP_homeostasis"/>
    <property type="match status" value="1"/>
</dbReference>
<dbReference type="Pfam" id="PF01168">
    <property type="entry name" value="Ala_racemase_N"/>
    <property type="match status" value="1"/>
</dbReference>
<proteinExistence type="inferred from homology"/>
<sequence length="240" mass="26686">MGNNNQSVQIIRDRISRAAQRAGRGAEDITLVAVSKTKPIEDIVAAYEAGVRHFGENRTEEFEEKARALTHLVDLKWHFIGHLQTRQSGPVARYAHFFHAVDRIKIAQRLSSQLGEIQRNLPIFIQVNVSGEESKSGFGCKNWKTDDRQVEELLGAIGEIAILPNLEILGLMTMAPFDAQEDTLRDIFRNMAGLSARVQEAFPRLRAQQLSMGMSGDFEIAIEEGATLVRIGSAIFGTRG</sequence>
<evidence type="ECO:0000259" key="5">
    <source>
        <dbReference type="Pfam" id="PF01168"/>
    </source>
</evidence>
<feature type="modified residue" description="N6-(pyridoxal phosphate)lysine" evidence="2 3">
    <location>
        <position position="36"/>
    </location>
</feature>
<dbReference type="GO" id="GO:0030170">
    <property type="term" value="F:pyridoxal phosphate binding"/>
    <property type="evidence" value="ECO:0007669"/>
    <property type="project" value="UniProtKB-UniRule"/>
</dbReference>
<evidence type="ECO:0000256" key="3">
    <source>
        <dbReference type="PIRSR" id="PIRSR004848-1"/>
    </source>
</evidence>
<dbReference type="AlphaFoldDB" id="A0A450VTG4"/>
<evidence type="ECO:0000313" key="6">
    <source>
        <dbReference type="EMBL" id="VFJ48418.1"/>
    </source>
</evidence>
<dbReference type="SUPFAM" id="SSF51419">
    <property type="entry name" value="PLP-binding barrel"/>
    <property type="match status" value="1"/>
</dbReference>
<dbReference type="NCBIfam" id="TIGR00044">
    <property type="entry name" value="YggS family pyridoxal phosphate-dependent enzyme"/>
    <property type="match status" value="1"/>
</dbReference>
<dbReference type="InterPro" id="IPR029066">
    <property type="entry name" value="PLP-binding_barrel"/>
</dbReference>
<evidence type="ECO:0000256" key="4">
    <source>
        <dbReference type="RuleBase" id="RU004514"/>
    </source>
</evidence>
<evidence type="ECO:0000256" key="2">
    <source>
        <dbReference type="HAMAP-Rule" id="MF_02087"/>
    </source>
</evidence>
<comment type="function">
    <text evidence="2">Pyridoxal 5'-phosphate (PLP)-binding protein, which is involved in PLP homeostasis.</text>
</comment>
<comment type="similarity">
    <text evidence="2 4">Belongs to the pyridoxal phosphate-binding protein YggS/PROSC family.</text>
</comment>
<dbReference type="InterPro" id="IPR011078">
    <property type="entry name" value="PyrdxlP_homeostasis"/>
</dbReference>
<feature type="domain" description="Alanine racemase N-terminal" evidence="5">
    <location>
        <begin position="11"/>
        <end position="239"/>
    </location>
</feature>
<dbReference type="FunFam" id="3.20.20.10:FF:000018">
    <property type="entry name" value="Pyridoxal phosphate homeostasis protein"/>
    <property type="match status" value="1"/>
</dbReference>
<dbReference type="EMBL" id="CAADFL010000059">
    <property type="protein sequence ID" value="VFK08084.1"/>
    <property type="molecule type" value="Genomic_DNA"/>
</dbReference>
<dbReference type="PANTHER" id="PTHR10146:SF14">
    <property type="entry name" value="PYRIDOXAL PHOSPHATE HOMEOSTASIS PROTEIN"/>
    <property type="match status" value="1"/>
</dbReference>
<accession>A0A450VTG4</accession>
<evidence type="ECO:0000313" key="8">
    <source>
        <dbReference type="EMBL" id="VFK08084.1"/>
    </source>
</evidence>
<comment type="cofactor">
    <cofactor evidence="3">
        <name>pyridoxal 5'-phosphate</name>
        <dbReference type="ChEBI" id="CHEBI:597326"/>
    </cofactor>
</comment>
<keyword evidence="1 2" id="KW-0663">Pyridoxal phosphate</keyword>
<gene>
    <name evidence="7" type="ORF">BECKFM1743A_GA0114220_100808</name>
    <name evidence="8" type="ORF">BECKFM1743B_GA0114221_100595</name>
    <name evidence="6" type="ORF">BECKFM1743C_GA0114222_100595</name>
</gene>
<evidence type="ECO:0000256" key="1">
    <source>
        <dbReference type="ARBA" id="ARBA00022898"/>
    </source>
</evidence>
<name>A0A450VTG4_9GAMM</name>